<accession>A0A4R5DRL3</accession>
<organism evidence="1 2">
    <name type="scientific">Dyadobacter psychrotolerans</name>
    <dbReference type="NCBI Taxonomy" id="2541721"/>
    <lineage>
        <taxon>Bacteria</taxon>
        <taxon>Pseudomonadati</taxon>
        <taxon>Bacteroidota</taxon>
        <taxon>Cytophagia</taxon>
        <taxon>Cytophagales</taxon>
        <taxon>Spirosomataceae</taxon>
        <taxon>Dyadobacter</taxon>
    </lineage>
</organism>
<evidence type="ECO:0008006" key="3">
    <source>
        <dbReference type="Google" id="ProtNLM"/>
    </source>
</evidence>
<dbReference type="InterPro" id="IPR014710">
    <property type="entry name" value="RmlC-like_jellyroll"/>
</dbReference>
<dbReference type="EMBL" id="SMFL01000005">
    <property type="protein sequence ID" value="TDE14701.1"/>
    <property type="molecule type" value="Genomic_DNA"/>
</dbReference>
<evidence type="ECO:0000313" key="1">
    <source>
        <dbReference type="EMBL" id="TDE14701.1"/>
    </source>
</evidence>
<proteinExistence type="predicted"/>
<gene>
    <name evidence="1" type="ORF">E0F88_16065</name>
</gene>
<comment type="caution">
    <text evidence="1">The sequence shown here is derived from an EMBL/GenBank/DDBJ whole genome shotgun (WGS) entry which is preliminary data.</text>
</comment>
<dbReference type="OrthoDB" id="4205621at2"/>
<keyword evidence="2" id="KW-1185">Reference proteome</keyword>
<dbReference type="RefSeq" id="WP_131959284.1">
    <property type="nucleotide sequence ID" value="NZ_SMFL01000005.1"/>
</dbReference>
<dbReference type="InterPro" id="IPR011051">
    <property type="entry name" value="RmlC_Cupin_sf"/>
</dbReference>
<dbReference type="Gene3D" id="2.60.120.10">
    <property type="entry name" value="Jelly Rolls"/>
    <property type="match status" value="1"/>
</dbReference>
<protein>
    <recommendedName>
        <fullName evidence="3">Cupin domain-containing protein</fullName>
    </recommendedName>
</protein>
<reference evidence="1 2" key="1">
    <citation type="submission" date="2019-03" db="EMBL/GenBank/DDBJ databases">
        <title>Dyadobacter AR-3-6 sp. nov., isolated from arctic soil.</title>
        <authorList>
            <person name="Chaudhary D.K."/>
        </authorList>
    </citation>
    <scope>NUCLEOTIDE SEQUENCE [LARGE SCALE GENOMIC DNA]</scope>
    <source>
        <strain evidence="1 2">AR-3-6</strain>
    </source>
</reference>
<evidence type="ECO:0000313" key="2">
    <source>
        <dbReference type="Proteomes" id="UP000294850"/>
    </source>
</evidence>
<dbReference type="AlphaFoldDB" id="A0A4R5DRL3"/>
<dbReference type="Proteomes" id="UP000294850">
    <property type="component" value="Unassembled WGS sequence"/>
</dbReference>
<name>A0A4R5DRL3_9BACT</name>
<dbReference type="SUPFAM" id="SSF51182">
    <property type="entry name" value="RmlC-like cupins"/>
    <property type="match status" value="1"/>
</dbReference>
<sequence>MRAYKLFNTPDGASAFQQGTIQELEHISSPYFFLVNDEPERRHFDWHPAPRRQYVITLKGSLEFTVTDGSSFVVHPGDVVIALDTAGTGHKWRMLSQDSWSRIYIVLQEDQHDAFLAD</sequence>